<keyword evidence="2" id="KW-1185">Reference proteome</keyword>
<gene>
    <name evidence="1" type="ORF">DSM107010_01890</name>
</gene>
<evidence type="ECO:0000313" key="1">
    <source>
        <dbReference type="EMBL" id="RUT14643.1"/>
    </source>
</evidence>
<sequence>MCYFTTALSATTASLGTGFTMLGMGAVLLALSRAEFAGFSTGKASFTIETGFS</sequence>
<organism evidence="1 2">
    <name type="scientific">Chroococcidiopsis cubana SAG 39.79</name>
    <dbReference type="NCBI Taxonomy" id="388085"/>
    <lineage>
        <taxon>Bacteria</taxon>
        <taxon>Bacillati</taxon>
        <taxon>Cyanobacteriota</taxon>
        <taxon>Cyanophyceae</taxon>
        <taxon>Chroococcidiopsidales</taxon>
        <taxon>Chroococcidiopsidaceae</taxon>
        <taxon>Chroococcidiopsis</taxon>
    </lineage>
</organism>
<reference evidence="1 2" key="1">
    <citation type="journal article" date="2019" name="Genome Biol. Evol.">
        <title>Day and night: Metabolic profiles and evolutionary relationships of six axenic non-marine cyanobacteria.</title>
        <authorList>
            <person name="Will S.E."/>
            <person name="Henke P."/>
            <person name="Boedeker C."/>
            <person name="Huang S."/>
            <person name="Brinkmann H."/>
            <person name="Rohde M."/>
            <person name="Jarek M."/>
            <person name="Friedl T."/>
            <person name="Seufert S."/>
            <person name="Schumacher M."/>
            <person name="Overmann J."/>
            <person name="Neumann-Schaal M."/>
            <person name="Petersen J."/>
        </authorList>
    </citation>
    <scope>NUCLEOTIDE SEQUENCE [LARGE SCALE GENOMIC DNA]</scope>
    <source>
        <strain evidence="1 2">SAG 39.79</strain>
    </source>
</reference>
<dbReference type="Proteomes" id="UP000282574">
    <property type="component" value="Unassembled WGS sequence"/>
</dbReference>
<evidence type="ECO:0000313" key="2">
    <source>
        <dbReference type="Proteomes" id="UP000282574"/>
    </source>
</evidence>
<protein>
    <submittedName>
        <fullName evidence="1">Uncharacterized protein</fullName>
    </submittedName>
</protein>
<name>A0AB37UT65_9CYAN</name>
<dbReference type="AlphaFoldDB" id="A0AB37UT65"/>
<comment type="caution">
    <text evidence="1">The sequence shown here is derived from an EMBL/GenBank/DDBJ whole genome shotgun (WGS) entry which is preliminary data.</text>
</comment>
<accession>A0AB37UT65</accession>
<dbReference type="EMBL" id="RSCK01000001">
    <property type="protein sequence ID" value="RUT14643.1"/>
    <property type="molecule type" value="Genomic_DNA"/>
</dbReference>
<proteinExistence type="predicted"/>